<sequence length="51" mass="5953">MLLSDIEPKLYSAIQAALFDTFAYRLGPDEWDEAEEDFRQNLMDKVKELGE</sequence>
<comment type="caution">
    <text evidence="1">The sequence shown here is derived from an EMBL/GenBank/DDBJ whole genome shotgun (WGS) entry which is preliminary data.</text>
</comment>
<evidence type="ECO:0000313" key="1">
    <source>
        <dbReference type="EMBL" id="GAG34296.1"/>
    </source>
</evidence>
<name>X0YBT5_9ZZZZ</name>
<protein>
    <submittedName>
        <fullName evidence="1">Uncharacterized protein</fullName>
    </submittedName>
</protein>
<gene>
    <name evidence="1" type="ORF">S01H1_61469</name>
</gene>
<accession>X0YBT5</accession>
<organism evidence="1">
    <name type="scientific">marine sediment metagenome</name>
    <dbReference type="NCBI Taxonomy" id="412755"/>
    <lineage>
        <taxon>unclassified sequences</taxon>
        <taxon>metagenomes</taxon>
        <taxon>ecological metagenomes</taxon>
    </lineage>
</organism>
<dbReference type="AlphaFoldDB" id="X0YBT5"/>
<proteinExistence type="predicted"/>
<dbReference type="EMBL" id="BARS01040303">
    <property type="protein sequence ID" value="GAG34296.1"/>
    <property type="molecule type" value="Genomic_DNA"/>
</dbReference>
<reference evidence="1" key="1">
    <citation type="journal article" date="2014" name="Front. Microbiol.">
        <title>High frequency of phylogenetically diverse reductive dehalogenase-homologous genes in deep subseafloor sedimentary metagenomes.</title>
        <authorList>
            <person name="Kawai M."/>
            <person name="Futagami T."/>
            <person name="Toyoda A."/>
            <person name="Takaki Y."/>
            <person name="Nishi S."/>
            <person name="Hori S."/>
            <person name="Arai W."/>
            <person name="Tsubouchi T."/>
            <person name="Morono Y."/>
            <person name="Uchiyama I."/>
            <person name="Ito T."/>
            <person name="Fujiyama A."/>
            <person name="Inagaki F."/>
            <person name="Takami H."/>
        </authorList>
    </citation>
    <scope>NUCLEOTIDE SEQUENCE</scope>
    <source>
        <strain evidence="1">Expedition CK06-06</strain>
    </source>
</reference>